<dbReference type="Proteomes" id="UP000317429">
    <property type="component" value="Chromosome"/>
</dbReference>
<dbReference type="PANTHER" id="PTHR43428">
    <property type="entry name" value="ARSENATE REDUCTASE"/>
    <property type="match status" value="1"/>
</dbReference>
<dbReference type="SMART" id="SM00226">
    <property type="entry name" value="LMWPc"/>
    <property type="match status" value="1"/>
</dbReference>
<sequence length="232" mass="24805" precursor="true">MKTLLIPAALVAGVLVAGLAAAQEEVAMYPELASYIDARIAEFEQIPAERRTQLAGLAEYVTACGTTGKPARLTFICTHNSRRSHMAQLWAAVAAARYGVGGVETFSGGTEATAFNPRAVAAMRRAGLEIVGPEAEPNPRYEVRLAAGATPMACFSKVYDQSPNPAEGFCAVMTCSHADENCPVVSGADQRLVIEYKDPKAADDTPREAATYDERSAQIAREMLYAFAQVKK</sequence>
<dbReference type="EC" id="3.1.3.48" evidence="4"/>
<keyword evidence="1" id="KW-0059">Arsenical resistance</keyword>
<name>A0A518D6D5_9BACT</name>
<dbReference type="PANTHER" id="PTHR43428:SF1">
    <property type="entry name" value="ARSENATE REDUCTASE"/>
    <property type="match status" value="1"/>
</dbReference>
<dbReference type="GO" id="GO:0004725">
    <property type="term" value="F:protein tyrosine phosphatase activity"/>
    <property type="evidence" value="ECO:0007669"/>
    <property type="project" value="UniProtKB-EC"/>
</dbReference>
<reference evidence="4 5" key="1">
    <citation type="submission" date="2019-02" db="EMBL/GenBank/DDBJ databases">
        <title>Deep-cultivation of Planctomycetes and their phenomic and genomic characterization uncovers novel biology.</title>
        <authorList>
            <person name="Wiegand S."/>
            <person name="Jogler M."/>
            <person name="Boedeker C."/>
            <person name="Pinto D."/>
            <person name="Vollmers J."/>
            <person name="Rivas-Marin E."/>
            <person name="Kohn T."/>
            <person name="Peeters S.H."/>
            <person name="Heuer A."/>
            <person name="Rast P."/>
            <person name="Oberbeckmann S."/>
            <person name="Bunk B."/>
            <person name="Jeske O."/>
            <person name="Meyerdierks A."/>
            <person name="Storesund J.E."/>
            <person name="Kallscheuer N."/>
            <person name="Luecker S."/>
            <person name="Lage O.M."/>
            <person name="Pohl T."/>
            <person name="Merkel B.J."/>
            <person name="Hornburger P."/>
            <person name="Mueller R.-W."/>
            <person name="Bruemmer F."/>
            <person name="Labrenz M."/>
            <person name="Spormann A.M."/>
            <person name="Op den Camp H."/>
            <person name="Overmann J."/>
            <person name="Amann R."/>
            <person name="Jetten M.S.M."/>
            <person name="Mascher T."/>
            <person name="Medema M.H."/>
            <person name="Devos D.P."/>
            <person name="Kaster A.-K."/>
            <person name="Ovreas L."/>
            <person name="Rohde M."/>
            <person name="Galperin M.Y."/>
            <person name="Jogler C."/>
        </authorList>
    </citation>
    <scope>NUCLEOTIDE SEQUENCE [LARGE SCALE GENOMIC DNA]</scope>
    <source>
        <strain evidence="4 5">Pla175</strain>
    </source>
</reference>
<feature type="signal peptide" evidence="2">
    <location>
        <begin position="1"/>
        <end position="22"/>
    </location>
</feature>
<dbReference type="GO" id="GO:0046685">
    <property type="term" value="P:response to arsenic-containing substance"/>
    <property type="evidence" value="ECO:0007669"/>
    <property type="project" value="UniProtKB-KW"/>
</dbReference>
<feature type="domain" description="Phosphotyrosine protein phosphatase I" evidence="3">
    <location>
        <begin position="71"/>
        <end position="229"/>
    </location>
</feature>
<gene>
    <name evidence="4" type="primary">arsC_1</name>
    <name evidence="4" type="ORF">Pla175_03970</name>
</gene>
<evidence type="ECO:0000256" key="1">
    <source>
        <dbReference type="ARBA" id="ARBA00022849"/>
    </source>
</evidence>
<keyword evidence="4" id="KW-0378">Hydrolase</keyword>
<dbReference type="SUPFAM" id="SSF52788">
    <property type="entry name" value="Phosphotyrosine protein phosphatases I"/>
    <property type="match status" value="1"/>
</dbReference>
<keyword evidence="2" id="KW-0732">Signal</keyword>
<dbReference type="InterPro" id="IPR036196">
    <property type="entry name" value="Ptyr_pPase_sf"/>
</dbReference>
<proteinExistence type="predicted"/>
<feature type="chain" id="PRO_5021764879" evidence="2">
    <location>
        <begin position="23"/>
        <end position="232"/>
    </location>
</feature>
<evidence type="ECO:0000256" key="2">
    <source>
        <dbReference type="SAM" id="SignalP"/>
    </source>
</evidence>
<evidence type="ECO:0000313" key="4">
    <source>
        <dbReference type="EMBL" id="QDU87042.1"/>
    </source>
</evidence>
<evidence type="ECO:0000313" key="5">
    <source>
        <dbReference type="Proteomes" id="UP000317429"/>
    </source>
</evidence>
<dbReference type="KEGG" id="pnd:Pla175_03970"/>
<dbReference type="OrthoDB" id="9784339at2"/>
<accession>A0A518D6D5</accession>
<dbReference type="InterPro" id="IPR023485">
    <property type="entry name" value="Ptyr_pPase"/>
</dbReference>
<keyword evidence="5" id="KW-1185">Reference proteome</keyword>
<dbReference type="EMBL" id="CP036291">
    <property type="protein sequence ID" value="QDU87042.1"/>
    <property type="molecule type" value="Genomic_DNA"/>
</dbReference>
<protein>
    <submittedName>
        <fullName evidence="4">Protein ArsC</fullName>
        <ecNumber evidence="4">3.1.3.48</ecNumber>
    </submittedName>
</protein>
<dbReference type="RefSeq" id="WP_145280825.1">
    <property type="nucleotide sequence ID" value="NZ_CP036291.1"/>
</dbReference>
<dbReference type="AlphaFoldDB" id="A0A518D6D5"/>
<dbReference type="Gene3D" id="3.40.50.2300">
    <property type="match status" value="1"/>
</dbReference>
<organism evidence="4 5">
    <name type="scientific">Pirellulimonas nuda</name>
    <dbReference type="NCBI Taxonomy" id="2528009"/>
    <lineage>
        <taxon>Bacteria</taxon>
        <taxon>Pseudomonadati</taxon>
        <taxon>Planctomycetota</taxon>
        <taxon>Planctomycetia</taxon>
        <taxon>Pirellulales</taxon>
        <taxon>Lacipirellulaceae</taxon>
        <taxon>Pirellulimonas</taxon>
    </lineage>
</organism>
<evidence type="ECO:0000259" key="3">
    <source>
        <dbReference type="SMART" id="SM00226"/>
    </source>
</evidence>